<organism evidence="1 2">
    <name type="scientific">Adonisia turfae CCMR0082</name>
    <dbReference type="NCBI Taxonomy" id="2304604"/>
    <lineage>
        <taxon>Bacteria</taxon>
        <taxon>Bacillati</taxon>
        <taxon>Cyanobacteriota</taxon>
        <taxon>Adonisia</taxon>
        <taxon>Adonisia turfae</taxon>
    </lineage>
</organism>
<evidence type="ECO:0000313" key="1">
    <source>
        <dbReference type="EMBL" id="NEZ65619.1"/>
    </source>
</evidence>
<reference evidence="1 2" key="1">
    <citation type="journal article" date="2020" name="Microb. Ecol.">
        <title>Ecogenomics of the Marine Benthic Filamentous Cyanobacterium Adonisia.</title>
        <authorList>
            <person name="Walter J.M."/>
            <person name="Coutinho F.H."/>
            <person name="Leomil L."/>
            <person name="Hargreaves P.I."/>
            <person name="Campeao M.E."/>
            <person name="Vieira V.V."/>
            <person name="Silva B.S."/>
            <person name="Fistarol G.O."/>
            <person name="Salomon P.S."/>
            <person name="Sawabe T."/>
            <person name="Mino S."/>
            <person name="Hosokawa M."/>
            <person name="Miyashita H."/>
            <person name="Maruyama F."/>
            <person name="van Verk M.C."/>
            <person name="Dutilh B.E."/>
            <person name="Thompson C.C."/>
            <person name="Thompson F.L."/>
        </authorList>
    </citation>
    <scope>NUCLEOTIDE SEQUENCE [LARGE SCALE GENOMIC DNA]</scope>
    <source>
        <strain evidence="1 2">CCMR0082</strain>
    </source>
</reference>
<dbReference type="AlphaFoldDB" id="A0A6M0SAT2"/>
<dbReference type="EMBL" id="QZCE01000002">
    <property type="protein sequence ID" value="NEZ65619.1"/>
    <property type="molecule type" value="Genomic_DNA"/>
</dbReference>
<name>A0A6M0SAT2_9CYAN</name>
<dbReference type="RefSeq" id="WP_163666852.1">
    <property type="nucleotide sequence ID" value="NZ_QZCE01000002.1"/>
</dbReference>
<accession>A0A6M0SAT2</accession>
<evidence type="ECO:0000313" key="2">
    <source>
        <dbReference type="Proteomes" id="UP000473574"/>
    </source>
</evidence>
<gene>
    <name evidence="1" type="ORF">D0962_23155</name>
</gene>
<sequence>MPTRVVLYQIEGRSAVHSINVDEELSPLGELVRLLGAHLDCPASLRADRILLPGEAAVVLDVVEPVSKDGDSSE</sequence>
<protein>
    <submittedName>
        <fullName evidence="1">Uncharacterized protein</fullName>
    </submittedName>
</protein>
<proteinExistence type="predicted"/>
<comment type="caution">
    <text evidence="1">The sequence shown here is derived from an EMBL/GenBank/DDBJ whole genome shotgun (WGS) entry which is preliminary data.</text>
</comment>
<dbReference type="Proteomes" id="UP000473574">
    <property type="component" value="Unassembled WGS sequence"/>
</dbReference>